<protein>
    <submittedName>
        <fullName evidence="3">Jg22476 protein</fullName>
    </submittedName>
</protein>
<evidence type="ECO:0000313" key="3">
    <source>
        <dbReference type="EMBL" id="CAH2264222.1"/>
    </source>
</evidence>
<keyword evidence="4" id="KW-1185">Reference proteome</keyword>
<dbReference type="InterPro" id="IPR002668">
    <property type="entry name" value="CNT_N_dom"/>
</dbReference>
<dbReference type="PANTHER" id="PTHR10590:SF4">
    <property type="entry name" value="SOLUTE CARRIER FAMILY 28 MEMBER 3"/>
    <property type="match status" value="1"/>
</dbReference>
<organism evidence="3 4">
    <name type="scientific">Pararge aegeria aegeria</name>
    <dbReference type="NCBI Taxonomy" id="348720"/>
    <lineage>
        <taxon>Eukaryota</taxon>
        <taxon>Metazoa</taxon>
        <taxon>Ecdysozoa</taxon>
        <taxon>Arthropoda</taxon>
        <taxon>Hexapoda</taxon>
        <taxon>Insecta</taxon>
        <taxon>Pterygota</taxon>
        <taxon>Neoptera</taxon>
        <taxon>Endopterygota</taxon>
        <taxon>Lepidoptera</taxon>
        <taxon>Glossata</taxon>
        <taxon>Ditrysia</taxon>
        <taxon>Papilionoidea</taxon>
        <taxon>Nymphalidae</taxon>
        <taxon>Satyrinae</taxon>
        <taxon>Satyrini</taxon>
        <taxon>Parargina</taxon>
        <taxon>Pararge</taxon>
    </lineage>
</organism>
<dbReference type="InterPro" id="IPR008276">
    <property type="entry name" value="C_nuclsd_transpt"/>
</dbReference>
<accession>A0A8S4SJK6</accession>
<dbReference type="Pfam" id="PF01773">
    <property type="entry name" value="Nucleos_tra2_N"/>
    <property type="match status" value="1"/>
</dbReference>
<dbReference type="AlphaFoldDB" id="A0A8S4SJK6"/>
<dbReference type="GO" id="GO:0005415">
    <property type="term" value="F:nucleoside:sodium symporter activity"/>
    <property type="evidence" value="ECO:0007669"/>
    <property type="project" value="TreeGrafter"/>
</dbReference>
<gene>
    <name evidence="3" type="primary">jg22476</name>
    <name evidence="3" type="ORF">PAEG_LOCUS24552</name>
</gene>
<comment type="caution">
    <text evidence="3">The sequence shown here is derived from an EMBL/GenBank/DDBJ whole genome shotgun (WGS) entry which is preliminary data.</text>
</comment>
<evidence type="ECO:0000313" key="4">
    <source>
        <dbReference type="Proteomes" id="UP000838756"/>
    </source>
</evidence>
<dbReference type="EMBL" id="CAKXAJ010026246">
    <property type="protein sequence ID" value="CAH2264222.1"/>
    <property type="molecule type" value="Genomic_DNA"/>
</dbReference>
<feature type="signal peptide" evidence="1">
    <location>
        <begin position="1"/>
        <end position="22"/>
    </location>
</feature>
<sequence length="71" mass="8065">MGILMQFLFGVVFIRWEAGRYALQCFSDKVATFLSYGVEGAAFVFGDLLVRDEKVFAFSVSQLLSYLLRIL</sequence>
<feature type="domain" description="Concentrative nucleoside transporter N-terminal" evidence="2">
    <location>
        <begin position="2"/>
        <end position="48"/>
    </location>
</feature>
<dbReference type="OrthoDB" id="6075923at2759"/>
<evidence type="ECO:0000259" key="2">
    <source>
        <dbReference type="Pfam" id="PF01773"/>
    </source>
</evidence>
<dbReference type="GO" id="GO:0005886">
    <property type="term" value="C:plasma membrane"/>
    <property type="evidence" value="ECO:0007669"/>
    <property type="project" value="TreeGrafter"/>
</dbReference>
<reference evidence="3" key="1">
    <citation type="submission" date="2022-03" db="EMBL/GenBank/DDBJ databases">
        <authorList>
            <person name="Lindestad O."/>
        </authorList>
    </citation>
    <scope>NUCLEOTIDE SEQUENCE</scope>
</reference>
<dbReference type="PANTHER" id="PTHR10590">
    <property type="entry name" value="SODIUM/NUCLEOSIDE COTRANSPORTER"/>
    <property type="match status" value="1"/>
</dbReference>
<proteinExistence type="predicted"/>
<keyword evidence="1" id="KW-0732">Signal</keyword>
<name>A0A8S4SJK6_9NEOP</name>
<dbReference type="Proteomes" id="UP000838756">
    <property type="component" value="Unassembled WGS sequence"/>
</dbReference>
<feature type="chain" id="PRO_5035778533" evidence="1">
    <location>
        <begin position="23"/>
        <end position="71"/>
    </location>
</feature>
<evidence type="ECO:0000256" key="1">
    <source>
        <dbReference type="SAM" id="SignalP"/>
    </source>
</evidence>